<sequence length="64" mass="7242">VLVQEVKGEERPIYFVSRTLRSRGKISENRKTVSGGGSHSEEVKTVFPKPQHKSQNRPPHQECA</sequence>
<evidence type="ECO:0000313" key="2">
    <source>
        <dbReference type="EMBL" id="MCI81870.1"/>
    </source>
</evidence>
<reference evidence="2 3" key="1">
    <citation type="journal article" date="2018" name="Front. Plant Sci.">
        <title>Red Clover (Trifolium pratense) and Zigzag Clover (T. medium) - A Picture of Genomic Similarities and Differences.</title>
        <authorList>
            <person name="Dluhosova J."/>
            <person name="Istvanek J."/>
            <person name="Nedelnik J."/>
            <person name="Repkova J."/>
        </authorList>
    </citation>
    <scope>NUCLEOTIDE SEQUENCE [LARGE SCALE GENOMIC DNA]</scope>
    <source>
        <strain evidence="3">cv. 10/8</strain>
        <tissue evidence="2">Leaf</tissue>
    </source>
</reference>
<proteinExistence type="predicted"/>
<dbReference type="AlphaFoldDB" id="A0A392V601"/>
<protein>
    <submittedName>
        <fullName evidence="2">Uncharacterized protein</fullName>
    </submittedName>
</protein>
<evidence type="ECO:0000256" key="1">
    <source>
        <dbReference type="SAM" id="MobiDB-lite"/>
    </source>
</evidence>
<evidence type="ECO:0000313" key="3">
    <source>
        <dbReference type="Proteomes" id="UP000265520"/>
    </source>
</evidence>
<feature type="region of interest" description="Disordered" evidence="1">
    <location>
        <begin position="25"/>
        <end position="64"/>
    </location>
</feature>
<name>A0A392V601_9FABA</name>
<comment type="caution">
    <text evidence="2">The sequence shown here is derived from an EMBL/GenBank/DDBJ whole genome shotgun (WGS) entry which is preliminary data.</text>
</comment>
<keyword evidence="3" id="KW-1185">Reference proteome</keyword>
<accession>A0A392V601</accession>
<dbReference type="Proteomes" id="UP000265520">
    <property type="component" value="Unassembled WGS sequence"/>
</dbReference>
<organism evidence="2 3">
    <name type="scientific">Trifolium medium</name>
    <dbReference type="NCBI Taxonomy" id="97028"/>
    <lineage>
        <taxon>Eukaryota</taxon>
        <taxon>Viridiplantae</taxon>
        <taxon>Streptophyta</taxon>
        <taxon>Embryophyta</taxon>
        <taxon>Tracheophyta</taxon>
        <taxon>Spermatophyta</taxon>
        <taxon>Magnoliopsida</taxon>
        <taxon>eudicotyledons</taxon>
        <taxon>Gunneridae</taxon>
        <taxon>Pentapetalae</taxon>
        <taxon>rosids</taxon>
        <taxon>fabids</taxon>
        <taxon>Fabales</taxon>
        <taxon>Fabaceae</taxon>
        <taxon>Papilionoideae</taxon>
        <taxon>50 kb inversion clade</taxon>
        <taxon>NPAAA clade</taxon>
        <taxon>Hologalegina</taxon>
        <taxon>IRL clade</taxon>
        <taxon>Trifolieae</taxon>
        <taxon>Trifolium</taxon>
    </lineage>
</organism>
<feature type="non-terminal residue" evidence="2">
    <location>
        <position position="1"/>
    </location>
</feature>
<dbReference type="EMBL" id="LXQA011029693">
    <property type="protein sequence ID" value="MCI81870.1"/>
    <property type="molecule type" value="Genomic_DNA"/>
</dbReference>